<protein>
    <submittedName>
        <fullName evidence="2">Uncharacterized protein</fullName>
    </submittedName>
</protein>
<feature type="transmembrane region" description="Helical" evidence="1">
    <location>
        <begin position="110"/>
        <end position="129"/>
    </location>
</feature>
<evidence type="ECO:0000256" key="1">
    <source>
        <dbReference type="SAM" id="Phobius"/>
    </source>
</evidence>
<dbReference type="InParanoid" id="A0A078AAS8"/>
<accession>A0A078AAS8</accession>
<keyword evidence="1" id="KW-0812">Transmembrane</keyword>
<gene>
    <name evidence="2" type="primary">Contig13890.g14826</name>
    <name evidence="2" type="ORF">STYLEM_6855</name>
</gene>
<evidence type="ECO:0000313" key="2">
    <source>
        <dbReference type="EMBL" id="CDW77888.1"/>
    </source>
</evidence>
<evidence type="ECO:0000313" key="3">
    <source>
        <dbReference type="Proteomes" id="UP000039865"/>
    </source>
</evidence>
<keyword evidence="1" id="KW-0472">Membrane</keyword>
<dbReference type="EMBL" id="CCKQ01006574">
    <property type="protein sequence ID" value="CDW77888.1"/>
    <property type="molecule type" value="Genomic_DNA"/>
</dbReference>
<organism evidence="2 3">
    <name type="scientific">Stylonychia lemnae</name>
    <name type="common">Ciliate</name>
    <dbReference type="NCBI Taxonomy" id="5949"/>
    <lineage>
        <taxon>Eukaryota</taxon>
        <taxon>Sar</taxon>
        <taxon>Alveolata</taxon>
        <taxon>Ciliophora</taxon>
        <taxon>Intramacronucleata</taxon>
        <taxon>Spirotrichea</taxon>
        <taxon>Stichotrichia</taxon>
        <taxon>Sporadotrichida</taxon>
        <taxon>Oxytrichidae</taxon>
        <taxon>Stylonychinae</taxon>
        <taxon>Stylonychia</taxon>
    </lineage>
</organism>
<reference evidence="2 3" key="1">
    <citation type="submission" date="2014-06" db="EMBL/GenBank/DDBJ databases">
        <authorList>
            <person name="Swart Estienne"/>
        </authorList>
    </citation>
    <scope>NUCLEOTIDE SEQUENCE [LARGE SCALE GENOMIC DNA]</scope>
    <source>
        <strain evidence="2 3">130c</strain>
    </source>
</reference>
<name>A0A078AAS8_STYLE</name>
<keyword evidence="3" id="KW-1185">Reference proteome</keyword>
<dbReference type="AlphaFoldDB" id="A0A078AAS8"/>
<keyword evidence="1" id="KW-1133">Transmembrane helix</keyword>
<dbReference type="Proteomes" id="UP000039865">
    <property type="component" value="Unassembled WGS sequence"/>
</dbReference>
<sequence>MSADDCKSLLYESQRNKNNVPGNKCNKYSQARFDDNLSYPHSISILPENTVIPLIIAHSTIIKKMPVLRQFPANLYYYAPYDQPRNVSRAPFTPNISIKGKKYRNKFPRAIAFISCVVPVIPINFKLIISGRLVKKRAVIVGIAK</sequence>
<proteinExistence type="predicted"/>